<reference evidence="2" key="1">
    <citation type="submission" date="2018-11" db="EMBL/GenBank/DDBJ databases">
        <title>Chitinophaga lutea sp.nov., isolate from arsenic contaminated soil.</title>
        <authorList>
            <person name="Zong Y."/>
        </authorList>
    </citation>
    <scope>NUCLEOTIDE SEQUENCE [LARGE SCALE GENOMIC DNA]</scope>
    <source>
        <strain evidence="2">YLT18</strain>
    </source>
</reference>
<dbReference type="EMBL" id="RMBX01000011">
    <property type="protein sequence ID" value="RPD39424.1"/>
    <property type="molecule type" value="Genomic_DNA"/>
</dbReference>
<dbReference type="AlphaFoldDB" id="A0A3N4M7G1"/>
<accession>A0A3N4M7G1</accession>
<comment type="caution">
    <text evidence="1">The sequence shown here is derived from an EMBL/GenBank/DDBJ whole genome shotgun (WGS) entry which is preliminary data.</text>
</comment>
<keyword evidence="2" id="KW-1185">Reference proteome</keyword>
<evidence type="ECO:0000313" key="2">
    <source>
        <dbReference type="Proteomes" id="UP000279089"/>
    </source>
</evidence>
<organism evidence="1 2">
    <name type="scientific">Chitinophaga barathri</name>
    <dbReference type="NCBI Taxonomy" id="1647451"/>
    <lineage>
        <taxon>Bacteria</taxon>
        <taxon>Pseudomonadati</taxon>
        <taxon>Bacteroidota</taxon>
        <taxon>Chitinophagia</taxon>
        <taxon>Chitinophagales</taxon>
        <taxon>Chitinophagaceae</taxon>
        <taxon>Chitinophaga</taxon>
    </lineage>
</organism>
<protein>
    <submittedName>
        <fullName evidence="1">Uncharacterized protein</fullName>
    </submittedName>
</protein>
<dbReference type="RefSeq" id="WP_120518067.1">
    <property type="nucleotide sequence ID" value="NZ_QXZY01000011.1"/>
</dbReference>
<proteinExistence type="predicted"/>
<evidence type="ECO:0000313" key="1">
    <source>
        <dbReference type="EMBL" id="RPD39424.1"/>
    </source>
</evidence>
<dbReference type="Proteomes" id="UP000279089">
    <property type="component" value="Unassembled WGS sequence"/>
</dbReference>
<sequence>MEMNPVWRKVLEEVGFVSWYRSLSDEFRTEPPFADHSITEAQDMIMEFGFKKTHFDPKTSFYQVEGVDDTRIVKGLGAGVSISLKDGNVEVVVAFDLDNDTRVGGTFSLLPGMLGDAGSPIRKPVFTNYKELYALLKKIFEKYDDIGNKVIDIYLAEPATM</sequence>
<name>A0A3N4M7G1_9BACT</name>
<gene>
    <name evidence="1" type="ORF">EG028_20085</name>
</gene>
<dbReference type="OrthoDB" id="659770at2"/>